<accession>A0A9J5XGJ3</accession>
<evidence type="ECO:0000313" key="2">
    <source>
        <dbReference type="Proteomes" id="UP000824120"/>
    </source>
</evidence>
<name>A0A9J5XGJ3_SOLCO</name>
<organism evidence="1 2">
    <name type="scientific">Solanum commersonii</name>
    <name type="common">Commerson's wild potato</name>
    <name type="synonym">Commerson's nightshade</name>
    <dbReference type="NCBI Taxonomy" id="4109"/>
    <lineage>
        <taxon>Eukaryota</taxon>
        <taxon>Viridiplantae</taxon>
        <taxon>Streptophyta</taxon>
        <taxon>Embryophyta</taxon>
        <taxon>Tracheophyta</taxon>
        <taxon>Spermatophyta</taxon>
        <taxon>Magnoliopsida</taxon>
        <taxon>eudicotyledons</taxon>
        <taxon>Gunneridae</taxon>
        <taxon>Pentapetalae</taxon>
        <taxon>asterids</taxon>
        <taxon>lamiids</taxon>
        <taxon>Solanales</taxon>
        <taxon>Solanaceae</taxon>
        <taxon>Solanoideae</taxon>
        <taxon>Solaneae</taxon>
        <taxon>Solanum</taxon>
    </lineage>
</organism>
<keyword evidence="2" id="KW-1185">Reference proteome</keyword>
<protein>
    <submittedName>
        <fullName evidence="1">Uncharacterized protein</fullName>
    </submittedName>
</protein>
<dbReference type="Proteomes" id="UP000824120">
    <property type="component" value="Chromosome 9"/>
</dbReference>
<dbReference type="AlphaFoldDB" id="A0A9J5XGJ3"/>
<feature type="non-terminal residue" evidence="1">
    <location>
        <position position="126"/>
    </location>
</feature>
<gene>
    <name evidence="1" type="ORF">H5410_046806</name>
</gene>
<evidence type="ECO:0000313" key="1">
    <source>
        <dbReference type="EMBL" id="KAG5586372.1"/>
    </source>
</evidence>
<sequence length="126" mass="14264">VSDHDLVHRLDPHINWRSCKTRGGKCPLAMSVNGSAIKSNVTDWARTSLFLKAKGLNFQTLSLSLTFKLPKHTPALYYSLFFHFSLNLFISSNGQIWPNRDKSEYPGGMRAESRHVRSFGELGKAR</sequence>
<dbReference type="EMBL" id="JACXVP010000009">
    <property type="protein sequence ID" value="KAG5586372.1"/>
    <property type="molecule type" value="Genomic_DNA"/>
</dbReference>
<comment type="caution">
    <text evidence="1">The sequence shown here is derived from an EMBL/GenBank/DDBJ whole genome shotgun (WGS) entry which is preliminary data.</text>
</comment>
<proteinExistence type="predicted"/>
<reference evidence="1 2" key="1">
    <citation type="submission" date="2020-09" db="EMBL/GenBank/DDBJ databases">
        <title>De no assembly of potato wild relative species, Solanum commersonii.</title>
        <authorList>
            <person name="Cho K."/>
        </authorList>
    </citation>
    <scope>NUCLEOTIDE SEQUENCE [LARGE SCALE GENOMIC DNA]</scope>
    <source>
        <strain evidence="1">LZ3.2</strain>
        <tissue evidence="1">Leaf</tissue>
    </source>
</reference>